<gene>
    <name evidence="9" type="primary">Slc29a3</name>
</gene>
<protein>
    <submittedName>
        <fullName evidence="9">Solute carrier family 29 (nucleoside transporters), member 3</fullName>
    </submittedName>
</protein>
<keyword evidence="10" id="KW-1185">Reference proteome</keyword>
<dbReference type="GO" id="GO:0035340">
    <property type="term" value="P:inosine transport"/>
    <property type="evidence" value="ECO:0007669"/>
    <property type="project" value="Ensembl"/>
</dbReference>
<dbReference type="GeneTree" id="ENSGT00950000182898"/>
<keyword evidence="5 8" id="KW-1133">Transmembrane helix</keyword>
<evidence type="ECO:0000256" key="7">
    <source>
        <dbReference type="SAM" id="MobiDB-lite"/>
    </source>
</evidence>
<dbReference type="GO" id="GO:0015101">
    <property type="term" value="F:organic cation transmembrane transporter activity"/>
    <property type="evidence" value="ECO:0007669"/>
    <property type="project" value="Ensembl"/>
</dbReference>
<dbReference type="GO" id="GO:0015872">
    <property type="term" value="P:dopamine transport"/>
    <property type="evidence" value="ECO:0007669"/>
    <property type="project" value="Ensembl"/>
</dbReference>
<evidence type="ECO:0000256" key="3">
    <source>
        <dbReference type="ARBA" id="ARBA00022448"/>
    </source>
</evidence>
<evidence type="ECO:0000256" key="4">
    <source>
        <dbReference type="ARBA" id="ARBA00022692"/>
    </source>
</evidence>
<evidence type="ECO:0000256" key="1">
    <source>
        <dbReference type="ARBA" id="ARBA00004141"/>
    </source>
</evidence>
<keyword evidence="3" id="KW-0813">Transport</keyword>
<dbReference type="PIRSF" id="PIRSF016379">
    <property type="entry name" value="ENT"/>
    <property type="match status" value="1"/>
</dbReference>
<feature type="transmembrane region" description="Helical" evidence="8">
    <location>
        <begin position="199"/>
        <end position="217"/>
    </location>
</feature>
<dbReference type="GO" id="GO:0005765">
    <property type="term" value="C:lysosomal membrane"/>
    <property type="evidence" value="ECO:0007669"/>
    <property type="project" value="Ensembl"/>
</dbReference>
<reference evidence="9" key="1">
    <citation type="submission" date="2025-08" db="UniProtKB">
        <authorList>
            <consortium name="Ensembl"/>
        </authorList>
    </citation>
    <scope>IDENTIFICATION</scope>
</reference>
<dbReference type="AlphaFoldDB" id="A0A8C5NXV5"/>
<reference evidence="9" key="2">
    <citation type="submission" date="2025-09" db="UniProtKB">
        <authorList>
            <consortium name="Ensembl"/>
        </authorList>
    </citation>
    <scope>IDENTIFICATION</scope>
</reference>
<dbReference type="GO" id="GO:0005326">
    <property type="term" value="F:neurotransmitter transmembrane transporter activity"/>
    <property type="evidence" value="ECO:0007669"/>
    <property type="project" value="Ensembl"/>
</dbReference>
<feature type="transmembrane region" description="Helical" evidence="8">
    <location>
        <begin position="105"/>
        <end position="125"/>
    </location>
</feature>
<feature type="compositionally biased region" description="Polar residues" evidence="7">
    <location>
        <begin position="9"/>
        <end position="24"/>
    </location>
</feature>
<dbReference type="PANTHER" id="PTHR10332">
    <property type="entry name" value="EQUILIBRATIVE NUCLEOSIDE TRANSPORTER"/>
    <property type="match status" value="1"/>
</dbReference>
<dbReference type="GO" id="GO:0006837">
    <property type="term" value="P:serotonin transport"/>
    <property type="evidence" value="ECO:0007669"/>
    <property type="project" value="Ensembl"/>
</dbReference>
<feature type="transmembrane region" description="Helical" evidence="8">
    <location>
        <begin position="444"/>
        <end position="467"/>
    </location>
</feature>
<evidence type="ECO:0000313" key="10">
    <source>
        <dbReference type="Proteomes" id="UP000694385"/>
    </source>
</evidence>
<keyword evidence="4 8" id="KW-0812">Transmembrane</keyword>
<evidence type="ECO:0000256" key="5">
    <source>
        <dbReference type="ARBA" id="ARBA00022989"/>
    </source>
</evidence>
<dbReference type="PANTHER" id="PTHR10332:SF17">
    <property type="entry name" value="EQUILIBRATIVE NUCLEOSIDE TRANSPORTER 3"/>
    <property type="match status" value="1"/>
</dbReference>
<dbReference type="GO" id="GO:0031902">
    <property type="term" value="C:late endosome membrane"/>
    <property type="evidence" value="ECO:0007669"/>
    <property type="project" value="Ensembl"/>
</dbReference>
<dbReference type="GO" id="GO:0005886">
    <property type="term" value="C:plasma membrane"/>
    <property type="evidence" value="ECO:0007669"/>
    <property type="project" value="TreeGrafter"/>
</dbReference>
<dbReference type="GO" id="GO:0015210">
    <property type="term" value="F:uracil transmembrane transporter activity"/>
    <property type="evidence" value="ECO:0007669"/>
    <property type="project" value="Ensembl"/>
</dbReference>
<dbReference type="GO" id="GO:0032238">
    <property type="term" value="P:adenosine transport"/>
    <property type="evidence" value="ECO:0007669"/>
    <property type="project" value="Ensembl"/>
</dbReference>
<dbReference type="GO" id="GO:0015874">
    <property type="term" value="P:norepinephrine transport"/>
    <property type="evidence" value="ECO:0007669"/>
    <property type="project" value="Ensembl"/>
</dbReference>
<sequence length="471" mass="50803">SIVSEDDTCGSSNSTYQALGSPQPTDQEALLGKLLDRPAPGLHRPEDRFNGTYIIFFSLGIGSLLPWNFFVTAKEYWSFKLRNCSGTALGKDSEDADILNYFESYLAVASTVPSLLCLVANFLLVNRVRVHVRVLSSLTVTLAIFVVMIALVKVDTSSWTRGFFTVTVICMALVSGSSTIFNSSVYGLTGSFPIRNAQALISGGAMGGTVSAVASLVDLAASSDVRDSALAFFLTAAVFLGLCGVLYLLLPRLEYARCYMRPVGPARAFSAEDHPPQHAPAVPWGASGSRTPPLRPILRKTTNLGFCILFLFLITALIFPAISTNIESLHKGSGSPWTTKLFVPLTVFLLFNFADLCGRQVTAWVQVPGPNSRALPGLVLLRAGLVPLFLLCNYQPRSRLSTVLFQSDVYPVLFTCLLGFSSGYLGTLALIYGPKIVPRELAEATGMVMSFYMYTGLMLGSAGAALLEHLI</sequence>
<feature type="region of interest" description="Disordered" evidence="7">
    <location>
        <begin position="1"/>
        <end position="24"/>
    </location>
</feature>
<proteinExistence type="inferred from homology"/>
<dbReference type="GO" id="GO:0015213">
    <property type="term" value="F:uridine transmembrane transporter activity"/>
    <property type="evidence" value="ECO:0007669"/>
    <property type="project" value="Ensembl"/>
</dbReference>
<accession>A0A8C5NXV5</accession>
<feature type="transmembrane region" description="Helical" evidence="8">
    <location>
        <begin position="411"/>
        <end position="432"/>
    </location>
</feature>
<comment type="similarity">
    <text evidence="2">Belongs to the SLC29A/ENT transporter (TC 2.A.57) family.</text>
</comment>
<feature type="transmembrane region" description="Helical" evidence="8">
    <location>
        <begin position="304"/>
        <end position="322"/>
    </location>
</feature>
<evidence type="ECO:0000313" key="9">
    <source>
        <dbReference type="Ensembl" id="ENSJJAP00000007613.1"/>
    </source>
</evidence>
<dbReference type="Proteomes" id="UP000694385">
    <property type="component" value="Unassembled WGS sequence"/>
</dbReference>
<keyword evidence="6 8" id="KW-0472">Membrane</keyword>
<dbReference type="GO" id="GO:0008504">
    <property type="term" value="F:monoamine transmembrane transporter activity"/>
    <property type="evidence" value="ECO:0007669"/>
    <property type="project" value="Ensembl"/>
</dbReference>
<evidence type="ECO:0000256" key="6">
    <source>
        <dbReference type="ARBA" id="ARBA00023136"/>
    </source>
</evidence>
<dbReference type="GO" id="GO:0015208">
    <property type="term" value="F:guanine transmembrane transporter activity"/>
    <property type="evidence" value="ECO:0007669"/>
    <property type="project" value="Ensembl"/>
</dbReference>
<evidence type="ECO:0000256" key="2">
    <source>
        <dbReference type="ARBA" id="ARBA00007965"/>
    </source>
</evidence>
<feature type="transmembrane region" description="Helical" evidence="8">
    <location>
        <begin position="132"/>
        <end position="151"/>
    </location>
</feature>
<evidence type="ECO:0000256" key="8">
    <source>
        <dbReference type="SAM" id="Phobius"/>
    </source>
</evidence>
<dbReference type="Ensembl" id="ENSJJAT00000014031.1">
    <property type="protein sequence ID" value="ENSJJAP00000007613.1"/>
    <property type="gene ID" value="ENSJJAG00000011985.1"/>
</dbReference>
<feature type="transmembrane region" description="Helical" evidence="8">
    <location>
        <begin position="163"/>
        <end position="187"/>
    </location>
</feature>
<feature type="transmembrane region" description="Helical" evidence="8">
    <location>
        <begin position="229"/>
        <end position="250"/>
    </location>
</feature>
<feature type="transmembrane region" description="Helical" evidence="8">
    <location>
        <begin position="374"/>
        <end position="391"/>
    </location>
</feature>
<comment type="subcellular location">
    <subcellularLocation>
        <location evidence="1">Membrane</location>
        <topology evidence="1">Multi-pass membrane protein</topology>
    </subcellularLocation>
</comment>
<feature type="transmembrane region" description="Helical" evidence="8">
    <location>
        <begin position="342"/>
        <end position="362"/>
    </location>
</feature>
<organism evidence="9 10">
    <name type="scientific">Jaculus jaculus</name>
    <name type="common">Lesser Egyptian jerboa</name>
    <dbReference type="NCBI Taxonomy" id="51337"/>
    <lineage>
        <taxon>Eukaryota</taxon>
        <taxon>Metazoa</taxon>
        <taxon>Chordata</taxon>
        <taxon>Craniata</taxon>
        <taxon>Vertebrata</taxon>
        <taxon>Euteleostomi</taxon>
        <taxon>Mammalia</taxon>
        <taxon>Eutheria</taxon>
        <taxon>Euarchontoglires</taxon>
        <taxon>Glires</taxon>
        <taxon>Rodentia</taxon>
        <taxon>Myomorpha</taxon>
        <taxon>Dipodoidea</taxon>
        <taxon>Dipodidae</taxon>
        <taxon>Dipodinae</taxon>
        <taxon>Jaculus</taxon>
    </lineage>
</organism>
<dbReference type="Pfam" id="PF01733">
    <property type="entry name" value="Nucleoside_tran"/>
    <property type="match status" value="1"/>
</dbReference>
<dbReference type="OMA" id="GSPWTTK"/>
<dbReference type="PRINTS" id="PR01130">
    <property type="entry name" value="DERENTRNSPRT"/>
</dbReference>
<dbReference type="GO" id="GO:0005794">
    <property type="term" value="C:Golgi apparatus"/>
    <property type="evidence" value="ECO:0007669"/>
    <property type="project" value="Ensembl"/>
</dbReference>
<name>A0A8C5NXV5_JACJA</name>
<feature type="transmembrane region" description="Helical" evidence="8">
    <location>
        <begin position="53"/>
        <end position="71"/>
    </location>
</feature>
<dbReference type="InterPro" id="IPR002259">
    <property type="entry name" value="Eqnu_transpt"/>
</dbReference>
<dbReference type="GO" id="GO:0015212">
    <property type="term" value="F:cytidine transmembrane transporter activity"/>
    <property type="evidence" value="ECO:0007669"/>
    <property type="project" value="Ensembl"/>
</dbReference>